<evidence type="ECO:0000313" key="3">
    <source>
        <dbReference type="Proteomes" id="UP000324897"/>
    </source>
</evidence>
<feature type="region of interest" description="Disordered" evidence="1">
    <location>
        <begin position="197"/>
        <end position="222"/>
    </location>
</feature>
<evidence type="ECO:0000256" key="1">
    <source>
        <dbReference type="SAM" id="MobiDB-lite"/>
    </source>
</evidence>
<gene>
    <name evidence="2" type="ORF">EJB05_27216</name>
</gene>
<dbReference type="EMBL" id="RWGY01000013">
    <property type="protein sequence ID" value="TVU24760.1"/>
    <property type="molecule type" value="Genomic_DNA"/>
</dbReference>
<dbReference type="AlphaFoldDB" id="A0A5J9UNM8"/>
<sequence>MPPPADSQHPTLSLIDIPRRQRPWRIGLAWSGVPASDLQPAIPRIDGLARWHLQSRRLSGRSISSVPSPSTVHRAIAMSASSSGSLNTRSSKRKQPTSSVQSGNLSTNVESFCHDASFPTSFHLSSKRSIRRHLLSQSNELSHPKSSAPASNMCLAAAPAGPQQTDSKLPAKRCRKRQLLESTSDFPTDFAFSSSRRVRSRQIQSSSDYPLPQTPTATQADYGSATSSFTHRREASAFMISSHQMFCSLFNPLRIINHVCWTIEDHLPNGLLSE</sequence>
<feature type="region of interest" description="Disordered" evidence="1">
    <location>
        <begin position="80"/>
        <end position="105"/>
    </location>
</feature>
<keyword evidence="3" id="KW-1185">Reference proteome</keyword>
<accession>A0A5J9UNM8</accession>
<name>A0A5J9UNM8_9POAL</name>
<proteinExistence type="predicted"/>
<feature type="compositionally biased region" description="Polar residues" evidence="1">
    <location>
        <begin position="80"/>
        <end position="89"/>
    </location>
</feature>
<organism evidence="2 3">
    <name type="scientific">Eragrostis curvula</name>
    <name type="common">weeping love grass</name>
    <dbReference type="NCBI Taxonomy" id="38414"/>
    <lineage>
        <taxon>Eukaryota</taxon>
        <taxon>Viridiplantae</taxon>
        <taxon>Streptophyta</taxon>
        <taxon>Embryophyta</taxon>
        <taxon>Tracheophyta</taxon>
        <taxon>Spermatophyta</taxon>
        <taxon>Magnoliopsida</taxon>
        <taxon>Liliopsida</taxon>
        <taxon>Poales</taxon>
        <taxon>Poaceae</taxon>
        <taxon>PACMAD clade</taxon>
        <taxon>Chloridoideae</taxon>
        <taxon>Eragrostideae</taxon>
        <taxon>Eragrostidinae</taxon>
        <taxon>Eragrostis</taxon>
    </lineage>
</organism>
<evidence type="ECO:0000313" key="2">
    <source>
        <dbReference type="EMBL" id="TVU24760.1"/>
    </source>
</evidence>
<feature type="compositionally biased region" description="Polar residues" evidence="1">
    <location>
        <begin position="96"/>
        <end position="105"/>
    </location>
</feature>
<reference evidence="2 3" key="1">
    <citation type="journal article" date="2019" name="Sci. Rep.">
        <title>A high-quality genome of Eragrostis curvula grass provides insights into Poaceae evolution and supports new strategies to enhance forage quality.</title>
        <authorList>
            <person name="Carballo J."/>
            <person name="Santos B.A.C.M."/>
            <person name="Zappacosta D."/>
            <person name="Garbus I."/>
            <person name="Selva J.P."/>
            <person name="Gallo C.A."/>
            <person name="Diaz A."/>
            <person name="Albertini E."/>
            <person name="Caccamo M."/>
            <person name="Echenique V."/>
        </authorList>
    </citation>
    <scope>NUCLEOTIDE SEQUENCE [LARGE SCALE GENOMIC DNA]</scope>
    <source>
        <strain evidence="3">cv. Victoria</strain>
        <tissue evidence="2">Leaf</tissue>
    </source>
</reference>
<dbReference type="Proteomes" id="UP000324897">
    <property type="component" value="Chromosome 2"/>
</dbReference>
<protein>
    <submittedName>
        <fullName evidence="2">Uncharacterized protein</fullName>
    </submittedName>
</protein>
<feature type="non-terminal residue" evidence="2">
    <location>
        <position position="1"/>
    </location>
</feature>
<comment type="caution">
    <text evidence="2">The sequence shown here is derived from an EMBL/GenBank/DDBJ whole genome shotgun (WGS) entry which is preliminary data.</text>
</comment>
<dbReference type="Gramene" id="TVU24760">
    <property type="protein sequence ID" value="TVU24760"/>
    <property type="gene ID" value="EJB05_27216"/>
</dbReference>